<name>A0A829GCY3_LACPA</name>
<feature type="non-terminal residue" evidence="1">
    <location>
        <position position="1"/>
    </location>
</feature>
<evidence type="ECO:0000313" key="1">
    <source>
        <dbReference type="EMBL" id="EPC49708.1"/>
    </source>
</evidence>
<comment type="caution">
    <text evidence="1">The sequence shown here is derived from an EMBL/GenBank/DDBJ whole genome shotgun (WGS) entry which is preliminary data.</text>
</comment>
<dbReference type="CDD" id="cd00838">
    <property type="entry name" value="MPP_superfamily"/>
    <property type="match status" value="1"/>
</dbReference>
<accession>A0A829GCY3</accession>
<gene>
    <name evidence="1" type="ORF">Lpp123_14248</name>
</gene>
<dbReference type="AlphaFoldDB" id="A0A829GCY3"/>
<organism evidence="1 2">
    <name type="scientific">Lacticaseibacillus paracasei subsp. paracasei Lpp123</name>
    <dbReference type="NCBI Taxonomy" id="1256201"/>
    <lineage>
        <taxon>Bacteria</taxon>
        <taxon>Bacillati</taxon>
        <taxon>Bacillota</taxon>
        <taxon>Bacilli</taxon>
        <taxon>Lactobacillales</taxon>
        <taxon>Lactobacillaceae</taxon>
        <taxon>Lacticaseibacillus</taxon>
    </lineage>
</organism>
<evidence type="ECO:0000313" key="2">
    <source>
        <dbReference type="Proteomes" id="UP000014316"/>
    </source>
</evidence>
<protein>
    <submittedName>
        <fullName evidence="1">Diadenosine tetraphosphatase-like serine/threonine protein phosphatase</fullName>
    </submittedName>
</protein>
<dbReference type="Proteomes" id="UP000014316">
    <property type="component" value="Unassembled WGS sequence"/>
</dbReference>
<dbReference type="EMBL" id="ANJW01000837">
    <property type="protein sequence ID" value="EPC49708.1"/>
    <property type="molecule type" value="Genomic_DNA"/>
</dbReference>
<dbReference type="InterPro" id="IPR029052">
    <property type="entry name" value="Metallo-depent_PP-like"/>
</dbReference>
<dbReference type="Gene3D" id="3.60.21.10">
    <property type="match status" value="1"/>
</dbReference>
<sequence length="157" mass="17907">GKQVSFLRNLLASISIGNYFFCHAVKNDNTTVFSPRQNKAYIEALFKGVQESYIICGHTHIQFELSLPNKKIINAGSIGMPFSNQFGAQWLWLDDNRIEYKRTIFNQQAAIQLISQTEYPFKNEFIANNLRSTISLSQGYSILNTLIRAQNAQHDLS</sequence>
<dbReference type="SUPFAM" id="SSF56300">
    <property type="entry name" value="Metallo-dependent phosphatases"/>
    <property type="match status" value="1"/>
</dbReference>
<reference evidence="1 2" key="1">
    <citation type="journal article" date="2013" name="PLoS ONE">
        <title>Lactobacillus paracasei comparative genomics: towards species pan-genome definition and exploitation of diversity.</title>
        <authorList>
            <person name="Smokvina T."/>
            <person name="Wels M."/>
            <person name="Polka J."/>
            <person name="Chervaux C."/>
            <person name="Brisse S."/>
            <person name="Boekhorst J."/>
            <person name="van Hylckama Vlieg J.E."/>
            <person name="Siezen R.J."/>
        </authorList>
    </citation>
    <scope>NUCLEOTIDE SEQUENCE [LARGE SCALE GENOMIC DNA]</scope>
    <source>
        <strain evidence="1 2">Lpp123</strain>
    </source>
</reference>
<proteinExistence type="predicted"/>